<organism evidence="1 2">
    <name type="scientific">Alteromonas mediterranea 615</name>
    <dbReference type="NCBI Taxonomy" id="1300253"/>
    <lineage>
        <taxon>Bacteria</taxon>
        <taxon>Pseudomonadati</taxon>
        <taxon>Pseudomonadota</taxon>
        <taxon>Gammaproteobacteria</taxon>
        <taxon>Alteromonadales</taxon>
        <taxon>Alteromonadaceae</taxon>
        <taxon>Alteromonas/Salinimonas group</taxon>
        <taxon>Alteromonas</taxon>
    </lineage>
</organism>
<name>S5AJS1_9ALTE</name>
<dbReference type="EMBL" id="CP004846">
    <property type="protein sequence ID" value="AGP79276.1"/>
    <property type="molecule type" value="Genomic_DNA"/>
</dbReference>
<keyword evidence="1" id="KW-0808">Transferase</keyword>
<dbReference type="Proteomes" id="UP000014909">
    <property type="component" value="Chromosome"/>
</dbReference>
<evidence type="ECO:0000313" key="1">
    <source>
        <dbReference type="EMBL" id="AGP79276.1"/>
    </source>
</evidence>
<gene>
    <name evidence="1" type="ORF">I633_18240</name>
</gene>
<dbReference type="HOGENOM" id="CLU_935786_0_0_6"/>
<dbReference type="BioCyc" id="AMAC1300253:G12YX-2922-MONOMER"/>
<evidence type="ECO:0000313" key="2">
    <source>
        <dbReference type="Proteomes" id="UP000014909"/>
    </source>
</evidence>
<dbReference type="AlphaFoldDB" id="S5AJS1"/>
<dbReference type="GO" id="GO:0016740">
    <property type="term" value="F:transferase activity"/>
    <property type="evidence" value="ECO:0007669"/>
    <property type="project" value="UniProtKB-KW"/>
</dbReference>
<protein>
    <submittedName>
        <fullName evidence="1">Sulfotransferase</fullName>
    </submittedName>
</protein>
<reference evidence="1 2" key="1">
    <citation type="journal article" date="2013" name="Genome Biol. Evol.">
        <title>Genomic Diversity of "Deep Ecotype" Alteromonas macleodii Isolates: Evidence for Pan-Mediterranean Clonal Frames.</title>
        <authorList>
            <person name="Lopez-Perez M."/>
            <person name="Gonzaga A."/>
            <person name="Rodriguez-Valera F."/>
        </authorList>
    </citation>
    <scope>NUCLEOTIDE SEQUENCE [LARGE SCALE GENOMIC DNA]</scope>
    <source>
        <strain evidence="2">'English Channel 615'</strain>
    </source>
</reference>
<proteinExistence type="predicted"/>
<dbReference type="InterPro" id="IPR029058">
    <property type="entry name" value="AB_hydrolase_fold"/>
</dbReference>
<sequence>MDFQALSLLIAEAYSKNSDNNEILNVFYSILARCQLSANLVTSCLKLFNKKTKNTNHFPSLYFDACFNSNYKTKQTIEPITTGIDITFDRKRSSNKVVIALNGIGGGFGGFPLEFLDNYFKKRNITFIVLDDVTTRFYLSGVKSLGERFQDTVDYLANEFKSHEFYFIGKSAGSLAAMHFAKVLNAKSVICFGAAVNCSLEFFERESDYRARPVVRRLNRLVPSELLDIKPFLGKSTSFNTFLWYGDENREDLVHAKYIEDAPNVHLRPIPGFKFHDALGGAVRANLLESALAEFLK</sequence>
<dbReference type="KEGG" id="amh:I633_18240"/>
<dbReference type="SUPFAM" id="SSF53474">
    <property type="entry name" value="alpha/beta-Hydrolases"/>
    <property type="match status" value="1"/>
</dbReference>
<accession>S5AJS1</accession>
<dbReference type="Gene3D" id="3.40.50.1820">
    <property type="entry name" value="alpha/beta hydrolase"/>
    <property type="match status" value="1"/>
</dbReference>
<dbReference type="PATRIC" id="fig|1300253.3.peg.3821"/>